<dbReference type="Gene3D" id="1.10.510.10">
    <property type="entry name" value="Transferase(Phosphotransferase) domain 1"/>
    <property type="match status" value="1"/>
</dbReference>
<dbReference type="PANTHER" id="PTHR48006">
    <property type="entry name" value="LEUCINE-RICH REPEAT-CONTAINING PROTEIN DDB_G0281931-RELATED"/>
    <property type="match status" value="1"/>
</dbReference>
<keyword evidence="10" id="KW-1185">Reference proteome</keyword>
<dbReference type="Pfam" id="PF07714">
    <property type="entry name" value="PK_Tyr_Ser-Thr"/>
    <property type="match status" value="1"/>
</dbReference>
<evidence type="ECO:0000256" key="6">
    <source>
        <dbReference type="ARBA" id="ARBA00023136"/>
    </source>
</evidence>
<dbReference type="InterPro" id="IPR051824">
    <property type="entry name" value="LRR_Rcpt-Like_S/T_Kinase"/>
</dbReference>
<dbReference type="InterPro" id="IPR011009">
    <property type="entry name" value="Kinase-like_dom_sf"/>
</dbReference>
<comment type="caution">
    <text evidence="9">The sequence shown here is derived from an EMBL/GenBank/DDBJ whole genome shotgun (WGS) entry which is preliminary data.</text>
</comment>
<reference evidence="9" key="1">
    <citation type="submission" date="2024-03" db="EMBL/GenBank/DDBJ databases">
        <title>WGS assembly of Saponaria officinalis var. Norfolk2.</title>
        <authorList>
            <person name="Jenkins J."/>
            <person name="Shu S."/>
            <person name="Grimwood J."/>
            <person name="Barry K."/>
            <person name="Goodstein D."/>
            <person name="Schmutz J."/>
            <person name="Leebens-Mack J."/>
            <person name="Osbourn A."/>
        </authorList>
    </citation>
    <scope>NUCLEOTIDE SEQUENCE [LARGE SCALE GENOMIC DNA]</scope>
    <source>
        <strain evidence="9">JIC</strain>
    </source>
</reference>
<dbReference type="EMBL" id="JBDFQZ010000007">
    <property type="protein sequence ID" value="KAK9707277.1"/>
    <property type="molecule type" value="Genomic_DNA"/>
</dbReference>
<evidence type="ECO:0000313" key="10">
    <source>
        <dbReference type="Proteomes" id="UP001443914"/>
    </source>
</evidence>
<evidence type="ECO:0000256" key="4">
    <source>
        <dbReference type="ARBA" id="ARBA00022737"/>
    </source>
</evidence>
<organism evidence="9 10">
    <name type="scientific">Saponaria officinalis</name>
    <name type="common">Common soapwort</name>
    <name type="synonym">Lychnis saponaria</name>
    <dbReference type="NCBI Taxonomy" id="3572"/>
    <lineage>
        <taxon>Eukaryota</taxon>
        <taxon>Viridiplantae</taxon>
        <taxon>Streptophyta</taxon>
        <taxon>Embryophyta</taxon>
        <taxon>Tracheophyta</taxon>
        <taxon>Spermatophyta</taxon>
        <taxon>Magnoliopsida</taxon>
        <taxon>eudicotyledons</taxon>
        <taxon>Gunneridae</taxon>
        <taxon>Pentapetalae</taxon>
        <taxon>Caryophyllales</taxon>
        <taxon>Caryophyllaceae</taxon>
        <taxon>Caryophylleae</taxon>
        <taxon>Saponaria</taxon>
    </lineage>
</organism>
<name>A0AAW1JRP8_SAPOF</name>
<dbReference type="InterPro" id="IPR032675">
    <property type="entry name" value="LRR_dom_sf"/>
</dbReference>
<feature type="domain" description="Protein kinase" evidence="8">
    <location>
        <begin position="460"/>
        <end position="725"/>
    </location>
</feature>
<protein>
    <recommendedName>
        <fullName evidence="8">Protein kinase domain-containing protein</fullName>
    </recommendedName>
</protein>
<evidence type="ECO:0000256" key="5">
    <source>
        <dbReference type="ARBA" id="ARBA00022989"/>
    </source>
</evidence>
<dbReference type="PROSITE" id="PS50011">
    <property type="entry name" value="PROTEIN_KINASE_DOM"/>
    <property type="match status" value="1"/>
</dbReference>
<dbReference type="SUPFAM" id="SSF56112">
    <property type="entry name" value="Protein kinase-like (PK-like)"/>
    <property type="match status" value="1"/>
</dbReference>
<evidence type="ECO:0000256" key="2">
    <source>
        <dbReference type="ARBA" id="ARBA00022614"/>
    </source>
</evidence>
<dbReference type="PANTHER" id="PTHR48006:SF73">
    <property type="entry name" value="PROTEIN KINASE DOMAIN-CONTAINING PROTEIN"/>
    <property type="match status" value="1"/>
</dbReference>
<evidence type="ECO:0000256" key="1">
    <source>
        <dbReference type="ARBA" id="ARBA00004479"/>
    </source>
</evidence>
<dbReference type="PROSITE" id="PS51450">
    <property type="entry name" value="LRR"/>
    <property type="match status" value="1"/>
</dbReference>
<dbReference type="InterPro" id="IPR001611">
    <property type="entry name" value="Leu-rich_rpt"/>
</dbReference>
<feature type="transmembrane region" description="Helical" evidence="7">
    <location>
        <begin position="369"/>
        <end position="393"/>
    </location>
</feature>
<feature type="transmembrane region" description="Helical" evidence="7">
    <location>
        <begin position="6"/>
        <end position="26"/>
    </location>
</feature>
<sequence>MKGSSYRVPFGYCIVVLFLLAFIPTSKTQSSLSEKRILLRLQQQLEYPKTLDSWQNWTDFCFLQPTSFVKVICSNEHITELTIIGNKTSPLFYSPKISPTKNFTISQQTLSQNFSINSLFTLLTKLTKLKKLSLISLGIWGTLPSKIDRFRSLESFNVSSNFIFGEIPKEISYMKNLKSLVLADNLIKGNVPDLRPLKTLLELDLSNNQIGPNFPNLGTNLIDIILKNNSIRSSVPYNLNKFNQLEKFDISSNNFVGPIPRFVFSLPALWYLNLADNKLTGELPEKTQCGKRLYFVDISRNLLNGNLPECIGSDSSKYRIVLSDWNCISGLKFQHPQKFCQRQAIAVNPTAKNRNATAAEKQQISGMKLGFILGIIIGGIILIVGIVCSLIWVTCKRSNSIESAKYDKFDKSVGVKLPAHSLPVIETSKYVARSMRMPSIALPQYHSFTLEELQEATNNFDQINSVTEDSQGKVYRGSLPSGSTVLVKCIKVNEKVSSKSLNRNMEVISQLRNPNLVSVLGHCVETYQDRSKGCTIYIVIEHVGNGSLREHLTDWTRKDRLKWPQRMTISMGIARGVHFLHTGVTPGVYGNGLTMENILMDDSLTPKVGNYRIPLPLKAENLHSQNGSTSENSEKDDIYKVGVIMLELLTGKQITSEHQVDDLKLQLESSLAESPSALQQVIDTAMKGTFAYQSVKTAAEITVNCLCKDLRRRPPMEDVVWHLEYSIQAQQAWTTSGNLALNSGNLGLHM</sequence>
<keyword evidence="2" id="KW-0433">Leucine-rich repeat</keyword>
<dbReference type="SUPFAM" id="SSF52058">
    <property type="entry name" value="L domain-like"/>
    <property type="match status" value="1"/>
</dbReference>
<accession>A0AAW1JRP8</accession>
<comment type="subcellular location">
    <subcellularLocation>
        <location evidence="1">Membrane</location>
        <topology evidence="1">Single-pass type I membrane protein</topology>
    </subcellularLocation>
</comment>
<evidence type="ECO:0000313" key="9">
    <source>
        <dbReference type="EMBL" id="KAK9707277.1"/>
    </source>
</evidence>
<keyword evidence="3 7" id="KW-0812">Transmembrane</keyword>
<keyword evidence="6 7" id="KW-0472">Membrane</keyword>
<dbReference type="Proteomes" id="UP001443914">
    <property type="component" value="Unassembled WGS sequence"/>
</dbReference>
<dbReference type="FunFam" id="3.80.10.10:FF:000673">
    <property type="entry name" value="Probable LRR receptor-like serine/threonine-protein kinase At2g02780"/>
    <property type="match status" value="1"/>
</dbReference>
<dbReference type="Gene3D" id="3.80.10.10">
    <property type="entry name" value="Ribonuclease Inhibitor"/>
    <property type="match status" value="2"/>
</dbReference>
<proteinExistence type="predicted"/>
<dbReference type="GO" id="GO:0005524">
    <property type="term" value="F:ATP binding"/>
    <property type="evidence" value="ECO:0007669"/>
    <property type="project" value="InterPro"/>
</dbReference>
<dbReference type="GO" id="GO:0016020">
    <property type="term" value="C:membrane"/>
    <property type="evidence" value="ECO:0007669"/>
    <property type="project" value="UniProtKB-SubCell"/>
</dbReference>
<evidence type="ECO:0000259" key="8">
    <source>
        <dbReference type="PROSITE" id="PS50011"/>
    </source>
</evidence>
<dbReference type="InterPro" id="IPR001245">
    <property type="entry name" value="Ser-Thr/Tyr_kinase_cat_dom"/>
</dbReference>
<keyword evidence="4" id="KW-0677">Repeat</keyword>
<keyword evidence="5 7" id="KW-1133">Transmembrane helix</keyword>
<evidence type="ECO:0000256" key="7">
    <source>
        <dbReference type="SAM" id="Phobius"/>
    </source>
</evidence>
<gene>
    <name evidence="9" type="ORF">RND81_07G185900</name>
</gene>
<dbReference type="AlphaFoldDB" id="A0AAW1JRP8"/>
<dbReference type="Gene3D" id="3.30.200.20">
    <property type="entry name" value="Phosphorylase Kinase, domain 1"/>
    <property type="match status" value="1"/>
</dbReference>
<dbReference type="InterPro" id="IPR000719">
    <property type="entry name" value="Prot_kinase_dom"/>
</dbReference>
<evidence type="ECO:0000256" key="3">
    <source>
        <dbReference type="ARBA" id="ARBA00022692"/>
    </source>
</evidence>
<dbReference type="GO" id="GO:0004672">
    <property type="term" value="F:protein kinase activity"/>
    <property type="evidence" value="ECO:0007669"/>
    <property type="project" value="InterPro"/>
</dbReference>